<feature type="compositionally biased region" description="Low complexity" evidence="1">
    <location>
        <begin position="31"/>
        <end position="42"/>
    </location>
</feature>
<protein>
    <submittedName>
        <fullName evidence="3">Uncharacterized protein</fullName>
    </submittedName>
</protein>
<feature type="non-terminal residue" evidence="3">
    <location>
        <position position="77"/>
    </location>
</feature>
<proteinExistence type="predicted"/>
<organism evidence="3 4">
    <name type="scientific">Candidatus Brachybacterium intestinipullorum</name>
    <dbReference type="NCBI Taxonomy" id="2838512"/>
    <lineage>
        <taxon>Bacteria</taxon>
        <taxon>Bacillati</taxon>
        <taxon>Actinomycetota</taxon>
        <taxon>Actinomycetes</taxon>
        <taxon>Micrococcales</taxon>
        <taxon>Dermabacteraceae</taxon>
        <taxon>Brachybacterium</taxon>
    </lineage>
</organism>
<reference evidence="3" key="1">
    <citation type="journal article" date="2021" name="PeerJ">
        <title>Extensive microbial diversity within the chicken gut microbiome revealed by metagenomics and culture.</title>
        <authorList>
            <person name="Gilroy R."/>
            <person name="Ravi A."/>
            <person name="Getino M."/>
            <person name="Pursley I."/>
            <person name="Horton D.L."/>
            <person name="Alikhan N.F."/>
            <person name="Baker D."/>
            <person name="Gharbi K."/>
            <person name="Hall N."/>
            <person name="Watson M."/>
            <person name="Adriaenssens E.M."/>
            <person name="Foster-Nyarko E."/>
            <person name="Jarju S."/>
            <person name="Secka A."/>
            <person name="Antonio M."/>
            <person name="Oren A."/>
            <person name="Chaudhuri R.R."/>
            <person name="La Ragione R."/>
            <person name="Hildebrand F."/>
            <person name="Pallen M.J."/>
        </authorList>
    </citation>
    <scope>NUCLEOTIDE SEQUENCE</scope>
    <source>
        <strain evidence="3">CHK130-7132</strain>
    </source>
</reference>
<evidence type="ECO:0000313" key="3">
    <source>
        <dbReference type="EMBL" id="HJC71019.1"/>
    </source>
</evidence>
<keyword evidence="2" id="KW-0472">Membrane</keyword>
<feature type="transmembrane region" description="Helical" evidence="2">
    <location>
        <begin position="56"/>
        <end position="75"/>
    </location>
</feature>
<dbReference type="Proteomes" id="UP000823854">
    <property type="component" value="Unassembled WGS sequence"/>
</dbReference>
<feature type="region of interest" description="Disordered" evidence="1">
    <location>
        <begin position="1"/>
        <end position="42"/>
    </location>
</feature>
<accession>A0A9D2TI85</accession>
<comment type="caution">
    <text evidence="3">The sequence shown here is derived from an EMBL/GenBank/DDBJ whole genome shotgun (WGS) entry which is preliminary data.</text>
</comment>
<dbReference type="EMBL" id="DWWC01000325">
    <property type="protein sequence ID" value="HJC71019.1"/>
    <property type="molecule type" value="Genomic_DNA"/>
</dbReference>
<evidence type="ECO:0000313" key="4">
    <source>
        <dbReference type="Proteomes" id="UP000823854"/>
    </source>
</evidence>
<keyword evidence="2" id="KW-1133">Transmembrane helix</keyword>
<keyword evidence="2" id="KW-0812">Transmembrane</keyword>
<sequence>MSAVAPVRLTGTSPAPQAEPTSTAAVHEAPEQAAPTPAAAGHEAPVMDVRLRRVPWLLAALVLGLVLAALVSVGTGQ</sequence>
<name>A0A9D2TI85_9MICO</name>
<evidence type="ECO:0000256" key="1">
    <source>
        <dbReference type="SAM" id="MobiDB-lite"/>
    </source>
</evidence>
<gene>
    <name evidence="3" type="ORF">H9932_15265</name>
</gene>
<reference evidence="3" key="2">
    <citation type="submission" date="2021-04" db="EMBL/GenBank/DDBJ databases">
        <authorList>
            <person name="Gilroy R."/>
        </authorList>
    </citation>
    <scope>NUCLEOTIDE SEQUENCE</scope>
    <source>
        <strain evidence="3">CHK130-7132</strain>
    </source>
</reference>
<feature type="compositionally biased region" description="Polar residues" evidence="1">
    <location>
        <begin position="10"/>
        <end position="24"/>
    </location>
</feature>
<dbReference type="AlphaFoldDB" id="A0A9D2TI85"/>
<evidence type="ECO:0000256" key="2">
    <source>
        <dbReference type="SAM" id="Phobius"/>
    </source>
</evidence>